<dbReference type="Gene3D" id="3.20.20.70">
    <property type="entry name" value="Aldolase class I"/>
    <property type="match status" value="1"/>
</dbReference>
<dbReference type="InterPro" id="IPR010723">
    <property type="entry name" value="HemN_C"/>
</dbReference>
<dbReference type="InterPro" id="IPR006638">
    <property type="entry name" value="Elp3/MiaA/NifB-like_rSAM"/>
</dbReference>
<dbReference type="GO" id="GO:0006779">
    <property type="term" value="P:porphyrin-containing compound biosynthetic process"/>
    <property type="evidence" value="ECO:0007669"/>
    <property type="project" value="InterPro"/>
</dbReference>
<comment type="similarity">
    <text evidence="1">Belongs to the anaerobic coproporphyrinogen-III oxidase family. HemW subfamily.</text>
</comment>
<protein>
    <recommendedName>
        <fullName evidence="2 9">Heme chaperone HemW</fullName>
    </recommendedName>
</protein>
<keyword evidence="4 9" id="KW-0949">S-adenosyl-L-methionine</keyword>
<dbReference type="GO" id="GO:0005737">
    <property type="term" value="C:cytoplasm"/>
    <property type="evidence" value="ECO:0007669"/>
    <property type="project" value="UniProtKB-SubCell"/>
</dbReference>
<dbReference type="RefSeq" id="WP_181736588.1">
    <property type="nucleotide sequence ID" value="NZ_JACEOL010000001.1"/>
</dbReference>
<dbReference type="PROSITE" id="PS51918">
    <property type="entry name" value="RADICAL_SAM"/>
    <property type="match status" value="1"/>
</dbReference>
<keyword evidence="9" id="KW-0004">4Fe-4S</keyword>
<keyword evidence="3 9" id="KW-0349">Heme</keyword>
<dbReference type="CDD" id="cd01335">
    <property type="entry name" value="Radical_SAM"/>
    <property type="match status" value="1"/>
</dbReference>
<proteinExistence type="inferred from homology"/>
<dbReference type="SFLD" id="SFLDF00288">
    <property type="entry name" value="HemN-like__clustered_with_nucl"/>
    <property type="match status" value="1"/>
</dbReference>
<dbReference type="GO" id="GO:0004109">
    <property type="term" value="F:coproporphyrinogen oxidase activity"/>
    <property type="evidence" value="ECO:0007669"/>
    <property type="project" value="InterPro"/>
</dbReference>
<dbReference type="GO" id="GO:0046872">
    <property type="term" value="F:metal ion binding"/>
    <property type="evidence" value="ECO:0007669"/>
    <property type="project" value="UniProtKB-UniRule"/>
</dbReference>
<dbReference type="InterPro" id="IPR034505">
    <property type="entry name" value="Coproporphyrinogen-III_oxidase"/>
</dbReference>
<evidence type="ECO:0000256" key="9">
    <source>
        <dbReference type="RuleBase" id="RU364116"/>
    </source>
</evidence>
<sequence length="383" mass="43633">MPPKAIYVHIPFCANKCHYCDFNSYVVNGQPVEDYLDALALEMEMAAARTKPEQIRTIYIGGGTPTILTPAQMKKLLRDLKFHFPDRAEDLEFTVEANPGTTGPELLSVMREEGVNRISFGAQTFRQDLLKKIGRIHGAGEIRKSVGQARKAGFDNISLDLMFGLPTQTVGDVEQSLREAVSLEPEHFSCYSLKVEEGTRFYVLQQQNKLVLPDEDEELEMYQWTRSYLNKKGYIQYEVSNFARPGFESRHNITYWLNEEYYGLGAGAHGYVDRVRYANVKGVEEYIYEIKTGSLPVEEFYVVSTSEDMENYMILGLRLLKGVKRSRFVQRYGIDAGEVFATTLKNLQQSNLLTVDDNWIRLTDQGLLFGNHVFASFLGSVEL</sequence>
<evidence type="ECO:0000256" key="3">
    <source>
        <dbReference type="ARBA" id="ARBA00022617"/>
    </source>
</evidence>
<organism evidence="11 12">
    <name type="scientific">Thermoactinomyces mirandus</name>
    <dbReference type="NCBI Taxonomy" id="2756294"/>
    <lineage>
        <taxon>Bacteria</taxon>
        <taxon>Bacillati</taxon>
        <taxon>Bacillota</taxon>
        <taxon>Bacilli</taxon>
        <taxon>Bacillales</taxon>
        <taxon>Thermoactinomycetaceae</taxon>
        <taxon>Thermoactinomyces</taxon>
    </lineage>
</organism>
<evidence type="ECO:0000256" key="1">
    <source>
        <dbReference type="ARBA" id="ARBA00006100"/>
    </source>
</evidence>
<dbReference type="PANTHER" id="PTHR13932">
    <property type="entry name" value="COPROPORPHYRINIGEN III OXIDASE"/>
    <property type="match status" value="1"/>
</dbReference>
<name>A0A7W1XP99_9BACL</name>
<evidence type="ECO:0000259" key="10">
    <source>
        <dbReference type="PROSITE" id="PS51918"/>
    </source>
</evidence>
<dbReference type="InterPro" id="IPR013785">
    <property type="entry name" value="Aldolase_TIM"/>
</dbReference>
<dbReference type="InterPro" id="IPR058240">
    <property type="entry name" value="rSAM_sf"/>
</dbReference>
<dbReference type="SFLD" id="SFLDS00029">
    <property type="entry name" value="Radical_SAM"/>
    <property type="match status" value="1"/>
</dbReference>
<keyword evidence="9" id="KW-0963">Cytoplasm</keyword>
<evidence type="ECO:0000256" key="6">
    <source>
        <dbReference type="ARBA" id="ARBA00023004"/>
    </source>
</evidence>
<keyword evidence="6 9" id="KW-0408">Iron</keyword>
<dbReference type="PANTHER" id="PTHR13932:SF5">
    <property type="entry name" value="RADICAL S-ADENOSYL METHIONINE DOMAIN-CONTAINING PROTEIN 1, MITOCHONDRIAL"/>
    <property type="match status" value="1"/>
</dbReference>
<dbReference type="InterPro" id="IPR007197">
    <property type="entry name" value="rSAM"/>
</dbReference>
<dbReference type="SUPFAM" id="SSF102114">
    <property type="entry name" value="Radical SAM enzymes"/>
    <property type="match status" value="1"/>
</dbReference>
<keyword evidence="5 9" id="KW-0479">Metal-binding</keyword>
<accession>A0A7W1XP99</accession>
<evidence type="ECO:0000256" key="4">
    <source>
        <dbReference type="ARBA" id="ARBA00022691"/>
    </source>
</evidence>
<keyword evidence="12" id="KW-1185">Reference proteome</keyword>
<dbReference type="InterPro" id="IPR004559">
    <property type="entry name" value="HemW-like"/>
</dbReference>
<dbReference type="SMART" id="SM00729">
    <property type="entry name" value="Elp3"/>
    <property type="match status" value="1"/>
</dbReference>
<evidence type="ECO:0000313" key="11">
    <source>
        <dbReference type="EMBL" id="MBA4600774.1"/>
    </source>
</evidence>
<dbReference type="SFLD" id="SFLDG01065">
    <property type="entry name" value="anaerobic_coproporphyrinogen-I"/>
    <property type="match status" value="1"/>
</dbReference>
<dbReference type="AlphaFoldDB" id="A0A7W1XP99"/>
<comment type="caution">
    <text evidence="11">The sequence shown here is derived from an EMBL/GenBank/DDBJ whole genome shotgun (WGS) entry which is preliminary data.</text>
</comment>
<dbReference type="GO" id="GO:0051539">
    <property type="term" value="F:4 iron, 4 sulfur cluster binding"/>
    <property type="evidence" value="ECO:0007669"/>
    <property type="project" value="UniProtKB-UniRule"/>
</dbReference>
<evidence type="ECO:0000256" key="5">
    <source>
        <dbReference type="ARBA" id="ARBA00022723"/>
    </source>
</evidence>
<comment type="function">
    <text evidence="9">Probably acts as a heme chaperone, transferring heme to an unknown acceptor. Binds one molecule of heme per monomer, possibly covalently. Binds 1 [4Fe-4S] cluster. The cluster is coordinated with 3 cysteines and an exchangeable S-adenosyl-L-methionine.</text>
</comment>
<gene>
    <name evidence="11" type="ORF">H2C83_00225</name>
</gene>
<comment type="subcellular location">
    <subcellularLocation>
        <location evidence="9">Cytoplasm</location>
    </subcellularLocation>
</comment>
<dbReference type="SFLD" id="SFLDF00562">
    <property type="entry name" value="HemN-like__clustered_with_heat"/>
    <property type="match status" value="1"/>
</dbReference>
<reference evidence="11 12" key="1">
    <citation type="submission" date="2020-07" db="EMBL/GenBank/DDBJ databases">
        <title>Thermoactinomyces phylogeny.</title>
        <authorList>
            <person name="Dunlap C."/>
        </authorList>
    </citation>
    <scope>NUCLEOTIDE SEQUENCE [LARGE SCALE GENOMIC DNA]</scope>
    <source>
        <strain evidence="11 12">AMNI-1</strain>
    </source>
</reference>
<keyword evidence="7 9" id="KW-0411">Iron-sulfur</keyword>
<dbReference type="Proteomes" id="UP000538292">
    <property type="component" value="Unassembled WGS sequence"/>
</dbReference>
<evidence type="ECO:0000313" key="12">
    <source>
        <dbReference type="Proteomes" id="UP000538292"/>
    </source>
</evidence>
<evidence type="ECO:0000256" key="7">
    <source>
        <dbReference type="ARBA" id="ARBA00023014"/>
    </source>
</evidence>
<evidence type="ECO:0000256" key="2">
    <source>
        <dbReference type="ARBA" id="ARBA00017228"/>
    </source>
</evidence>
<dbReference type="Pfam" id="PF06969">
    <property type="entry name" value="HemN_C"/>
    <property type="match status" value="1"/>
</dbReference>
<keyword evidence="8 9" id="KW-0143">Chaperone</keyword>
<dbReference type="EMBL" id="JACEOL010000001">
    <property type="protein sequence ID" value="MBA4600774.1"/>
    <property type="molecule type" value="Genomic_DNA"/>
</dbReference>
<dbReference type="SFLD" id="SFLDG01082">
    <property type="entry name" value="B12-binding_domain_containing"/>
    <property type="match status" value="1"/>
</dbReference>
<feature type="domain" description="Radical SAM core" evidence="10">
    <location>
        <begin position="1"/>
        <end position="232"/>
    </location>
</feature>
<dbReference type="NCBIfam" id="TIGR00539">
    <property type="entry name" value="hemN_rel"/>
    <property type="match status" value="1"/>
</dbReference>
<dbReference type="Pfam" id="PF04055">
    <property type="entry name" value="Radical_SAM"/>
    <property type="match status" value="1"/>
</dbReference>
<evidence type="ECO:0000256" key="8">
    <source>
        <dbReference type="ARBA" id="ARBA00023186"/>
    </source>
</evidence>